<feature type="binding site" evidence="5">
    <location>
        <position position="75"/>
    </location>
    <ligand>
        <name>molybdate</name>
        <dbReference type="ChEBI" id="CHEBI:36264"/>
    </ligand>
</feature>
<sequence>MKTKLITVLLFMLIAVIVLTGCGGNKEVSSQAAQQTPVELNVSAALGLKEALLDIQKDYEGKNPNIKIIYNLAASGILATQIEQGAPADLFIAAANKQLNDLQAKGLLMSNTRRPLVGNELVLITAKNAQLSLKSFQDIEKVKSFGLGAPETVPAGQYGMEVLKKIGIWDVVKDRAVLAKDVRTILTHVETGNVDGGIVFSTVAATSDKVVVVARAPAGSNEPIVFPAAVLSNAKKPQAADEFLTYLAGPEGMKVFVKYGFKAIGANQ</sequence>
<reference evidence="6 7" key="1">
    <citation type="submission" date="2017-04" db="EMBL/GenBank/DDBJ databases">
        <authorList>
            <person name="Afonso C.L."/>
            <person name="Miller P.J."/>
            <person name="Scott M.A."/>
            <person name="Spackman E."/>
            <person name="Goraichik I."/>
            <person name="Dimitrov K.M."/>
            <person name="Suarez D.L."/>
            <person name="Swayne D.E."/>
        </authorList>
    </citation>
    <scope>NUCLEOTIDE SEQUENCE [LARGE SCALE GENOMIC DNA]</scope>
    <source>
        <strain evidence="6 7">DSM 5090</strain>
    </source>
</reference>
<evidence type="ECO:0000313" key="7">
    <source>
        <dbReference type="Proteomes" id="UP000192738"/>
    </source>
</evidence>
<dbReference type="GO" id="GO:1901359">
    <property type="term" value="F:tungstate binding"/>
    <property type="evidence" value="ECO:0007669"/>
    <property type="project" value="UniProtKB-ARBA"/>
</dbReference>
<evidence type="ECO:0000256" key="4">
    <source>
        <dbReference type="ARBA" id="ARBA00022729"/>
    </source>
</evidence>
<accession>A0A1W2CVZ6</accession>
<organism evidence="6 7">
    <name type="scientific">Sporomusa malonica</name>
    <dbReference type="NCBI Taxonomy" id="112901"/>
    <lineage>
        <taxon>Bacteria</taxon>
        <taxon>Bacillati</taxon>
        <taxon>Bacillota</taxon>
        <taxon>Negativicutes</taxon>
        <taxon>Selenomonadales</taxon>
        <taxon>Sporomusaceae</taxon>
        <taxon>Sporomusa</taxon>
    </lineage>
</organism>
<proteinExistence type="inferred from homology"/>
<dbReference type="PANTHER" id="PTHR30632">
    <property type="entry name" value="MOLYBDATE-BINDING PERIPLASMIC PROTEIN"/>
    <property type="match status" value="1"/>
</dbReference>
<evidence type="ECO:0000256" key="1">
    <source>
        <dbReference type="ARBA" id="ARBA00009175"/>
    </source>
</evidence>
<evidence type="ECO:0000256" key="5">
    <source>
        <dbReference type="PIRSR" id="PIRSR004846-1"/>
    </source>
</evidence>
<keyword evidence="7" id="KW-1185">Reference proteome</keyword>
<keyword evidence="4" id="KW-0732">Signal</keyword>
<evidence type="ECO:0000256" key="3">
    <source>
        <dbReference type="ARBA" id="ARBA00022723"/>
    </source>
</evidence>
<dbReference type="Gene3D" id="3.40.190.10">
    <property type="entry name" value="Periplasmic binding protein-like II"/>
    <property type="match status" value="2"/>
</dbReference>
<dbReference type="Pfam" id="PF13531">
    <property type="entry name" value="SBP_bac_11"/>
    <property type="match status" value="1"/>
</dbReference>
<dbReference type="OrthoDB" id="9785015at2"/>
<dbReference type="PANTHER" id="PTHR30632:SF0">
    <property type="entry name" value="SULFATE-BINDING PROTEIN"/>
    <property type="match status" value="1"/>
</dbReference>
<dbReference type="SUPFAM" id="SSF53850">
    <property type="entry name" value="Periplasmic binding protein-like II"/>
    <property type="match status" value="1"/>
</dbReference>
<evidence type="ECO:0000256" key="2">
    <source>
        <dbReference type="ARBA" id="ARBA00022505"/>
    </source>
</evidence>
<feature type="binding site" evidence="5">
    <location>
        <position position="182"/>
    </location>
    <ligand>
        <name>molybdate</name>
        <dbReference type="ChEBI" id="CHEBI:36264"/>
    </ligand>
</feature>
<dbReference type="RefSeq" id="WP_084576441.1">
    <property type="nucleotide sequence ID" value="NZ_CP155572.1"/>
</dbReference>
<dbReference type="GO" id="GO:0015689">
    <property type="term" value="P:molybdate ion transport"/>
    <property type="evidence" value="ECO:0007669"/>
    <property type="project" value="InterPro"/>
</dbReference>
<comment type="similarity">
    <text evidence="1">Belongs to the bacterial solute-binding protein ModA family.</text>
</comment>
<gene>
    <name evidence="6" type="ORF">SAMN04488500_11223</name>
</gene>
<dbReference type="PIRSF" id="PIRSF004846">
    <property type="entry name" value="ModA"/>
    <property type="match status" value="1"/>
</dbReference>
<name>A0A1W2CVZ6_9FIRM</name>
<dbReference type="NCBIfam" id="TIGR01256">
    <property type="entry name" value="modA"/>
    <property type="match status" value="1"/>
</dbReference>
<feature type="binding site" evidence="5">
    <location>
        <position position="155"/>
    </location>
    <ligand>
        <name>molybdate</name>
        <dbReference type="ChEBI" id="CHEBI:36264"/>
    </ligand>
</feature>
<keyword evidence="2 5" id="KW-0500">Molybdenum</keyword>
<keyword evidence="3 5" id="KW-0479">Metal-binding</keyword>
<dbReference type="STRING" id="112901.SAMN04488500_11223"/>
<evidence type="ECO:0000313" key="6">
    <source>
        <dbReference type="EMBL" id="SMC89390.1"/>
    </source>
</evidence>
<dbReference type="FunFam" id="3.40.190.10:FF:000035">
    <property type="entry name" value="Molybdate ABC transporter substrate-binding protein"/>
    <property type="match status" value="1"/>
</dbReference>
<dbReference type="PROSITE" id="PS51257">
    <property type="entry name" value="PROKAR_LIPOPROTEIN"/>
    <property type="match status" value="1"/>
</dbReference>
<dbReference type="GO" id="GO:0046872">
    <property type="term" value="F:metal ion binding"/>
    <property type="evidence" value="ECO:0007669"/>
    <property type="project" value="UniProtKB-KW"/>
</dbReference>
<dbReference type="InterPro" id="IPR005950">
    <property type="entry name" value="ModA"/>
</dbReference>
<dbReference type="Proteomes" id="UP000192738">
    <property type="component" value="Unassembled WGS sequence"/>
</dbReference>
<dbReference type="AlphaFoldDB" id="A0A1W2CVZ6"/>
<protein>
    <submittedName>
        <fullName evidence="6">Molybdate transport system substrate-binding protein</fullName>
    </submittedName>
</protein>
<dbReference type="EMBL" id="FWXI01000012">
    <property type="protein sequence ID" value="SMC89390.1"/>
    <property type="molecule type" value="Genomic_DNA"/>
</dbReference>
<dbReference type="InterPro" id="IPR050682">
    <property type="entry name" value="ModA/WtpA"/>
</dbReference>
<dbReference type="GO" id="GO:0030973">
    <property type="term" value="F:molybdate ion binding"/>
    <property type="evidence" value="ECO:0007669"/>
    <property type="project" value="TreeGrafter"/>
</dbReference>